<accession>A0A562IAQ3</accession>
<sequence length="61" mass="6925">MRDFMDKARDFVDKHDKQVDEGIAKAGEEADKRTGGRYRGQIDKGIETAQRRTGRGDTSPR</sequence>
<reference evidence="2 3" key="1">
    <citation type="submission" date="2019-07" db="EMBL/GenBank/DDBJ databases">
        <title>R&amp;d 2014.</title>
        <authorList>
            <person name="Klenk H.-P."/>
        </authorList>
    </citation>
    <scope>NUCLEOTIDE SEQUENCE [LARGE SCALE GENOMIC DNA]</scope>
    <source>
        <strain evidence="2 3">DSM 43868</strain>
    </source>
</reference>
<evidence type="ECO:0000256" key="1">
    <source>
        <dbReference type="SAM" id="MobiDB-lite"/>
    </source>
</evidence>
<feature type="region of interest" description="Disordered" evidence="1">
    <location>
        <begin position="21"/>
        <end position="61"/>
    </location>
</feature>
<dbReference type="RefSeq" id="WP_145774941.1">
    <property type="nucleotide sequence ID" value="NZ_BAAATQ010000084.1"/>
</dbReference>
<dbReference type="Pfam" id="PF14013">
    <property type="entry name" value="MT0933_antitox"/>
    <property type="match status" value="1"/>
</dbReference>
<comment type="caution">
    <text evidence="2">The sequence shown here is derived from an EMBL/GenBank/DDBJ whole genome shotgun (WGS) entry which is preliminary data.</text>
</comment>
<organism evidence="2 3">
    <name type="scientific">Micromonospora olivasterospora</name>
    <dbReference type="NCBI Taxonomy" id="1880"/>
    <lineage>
        <taxon>Bacteria</taxon>
        <taxon>Bacillati</taxon>
        <taxon>Actinomycetota</taxon>
        <taxon>Actinomycetes</taxon>
        <taxon>Micromonosporales</taxon>
        <taxon>Micromonosporaceae</taxon>
        <taxon>Micromonospora</taxon>
    </lineage>
</organism>
<gene>
    <name evidence="2" type="ORF">JD77_03048</name>
</gene>
<dbReference type="Proteomes" id="UP000319825">
    <property type="component" value="Unassembled WGS sequence"/>
</dbReference>
<dbReference type="AlphaFoldDB" id="A0A562IAQ3"/>
<proteinExistence type="predicted"/>
<protein>
    <submittedName>
        <fullName evidence="2">Antitoxin protein of toxin-antitoxin system</fullName>
    </submittedName>
</protein>
<dbReference type="InterPro" id="IPR028037">
    <property type="entry name" value="Antitoxin_Rv0909/MT0933"/>
</dbReference>
<dbReference type="OrthoDB" id="3402428at2"/>
<evidence type="ECO:0000313" key="3">
    <source>
        <dbReference type="Proteomes" id="UP000319825"/>
    </source>
</evidence>
<keyword evidence="3" id="KW-1185">Reference proteome</keyword>
<name>A0A562IAQ3_MICOL</name>
<dbReference type="EMBL" id="VLKE01000001">
    <property type="protein sequence ID" value="TWH68061.1"/>
    <property type="molecule type" value="Genomic_DNA"/>
</dbReference>
<evidence type="ECO:0000313" key="2">
    <source>
        <dbReference type="EMBL" id="TWH68061.1"/>
    </source>
</evidence>